<dbReference type="Proteomes" id="UP000199699">
    <property type="component" value="Unassembled WGS sequence"/>
</dbReference>
<protein>
    <submittedName>
        <fullName evidence="5">Phosphopantetheine attachment site</fullName>
    </submittedName>
</protein>
<dbReference type="STRING" id="145857.GA0070616_0499"/>
<accession>A0A1C6RBX0</accession>
<proteinExistence type="predicted"/>
<dbReference type="EMBL" id="FMHT01000003">
    <property type="protein sequence ID" value="SCL14641.1"/>
    <property type="molecule type" value="Genomic_DNA"/>
</dbReference>
<dbReference type="InterPro" id="IPR036736">
    <property type="entry name" value="ACP-like_sf"/>
</dbReference>
<dbReference type="Pfam" id="PF00668">
    <property type="entry name" value="Condensation"/>
    <property type="match status" value="1"/>
</dbReference>
<evidence type="ECO:0000313" key="5">
    <source>
        <dbReference type="EMBL" id="SCL14641.1"/>
    </source>
</evidence>
<gene>
    <name evidence="5" type="ORF">GA0070616_0499</name>
</gene>
<dbReference type="PROSITE" id="PS00012">
    <property type="entry name" value="PHOSPHOPANTETHEINE"/>
    <property type="match status" value="1"/>
</dbReference>
<name>A0A1C6RBX0_9ACTN</name>
<dbReference type="GO" id="GO:0005829">
    <property type="term" value="C:cytosol"/>
    <property type="evidence" value="ECO:0007669"/>
    <property type="project" value="TreeGrafter"/>
</dbReference>
<dbReference type="Gene3D" id="1.10.1200.10">
    <property type="entry name" value="ACP-like"/>
    <property type="match status" value="1"/>
</dbReference>
<dbReference type="GO" id="GO:0031177">
    <property type="term" value="F:phosphopantetheine binding"/>
    <property type="evidence" value="ECO:0007669"/>
    <property type="project" value="InterPro"/>
</dbReference>
<keyword evidence="3" id="KW-0597">Phosphoprotein</keyword>
<dbReference type="GO" id="GO:0008610">
    <property type="term" value="P:lipid biosynthetic process"/>
    <property type="evidence" value="ECO:0007669"/>
    <property type="project" value="UniProtKB-ARBA"/>
</dbReference>
<evidence type="ECO:0000259" key="4">
    <source>
        <dbReference type="PROSITE" id="PS50075"/>
    </source>
</evidence>
<feature type="domain" description="Carrier" evidence="4">
    <location>
        <begin position="9"/>
        <end position="84"/>
    </location>
</feature>
<dbReference type="InterPro" id="IPR006162">
    <property type="entry name" value="Ppantetheine_attach_site"/>
</dbReference>
<evidence type="ECO:0000256" key="3">
    <source>
        <dbReference type="ARBA" id="ARBA00022553"/>
    </source>
</evidence>
<dbReference type="PROSITE" id="PS50075">
    <property type="entry name" value="CARRIER"/>
    <property type="match status" value="1"/>
</dbReference>
<dbReference type="GO" id="GO:0047527">
    <property type="term" value="F:2,3-dihydroxybenzoate-serine ligase activity"/>
    <property type="evidence" value="ECO:0007669"/>
    <property type="project" value="TreeGrafter"/>
</dbReference>
<evidence type="ECO:0000256" key="1">
    <source>
        <dbReference type="ARBA" id="ARBA00001957"/>
    </source>
</evidence>
<comment type="cofactor">
    <cofactor evidence="1">
        <name>pantetheine 4'-phosphate</name>
        <dbReference type="ChEBI" id="CHEBI:47942"/>
    </cofactor>
</comment>
<dbReference type="OrthoDB" id="3342888at2"/>
<dbReference type="AlphaFoldDB" id="A0A1C6RBX0"/>
<dbReference type="SUPFAM" id="SSF47336">
    <property type="entry name" value="ACP-like"/>
    <property type="match status" value="1"/>
</dbReference>
<dbReference type="InterPro" id="IPR023213">
    <property type="entry name" value="CAT-like_dom_sf"/>
</dbReference>
<organism evidence="5 6">
    <name type="scientific">Micromonospora nigra</name>
    <dbReference type="NCBI Taxonomy" id="145857"/>
    <lineage>
        <taxon>Bacteria</taxon>
        <taxon>Bacillati</taxon>
        <taxon>Actinomycetota</taxon>
        <taxon>Actinomycetes</taxon>
        <taxon>Micromonosporales</taxon>
        <taxon>Micromonosporaceae</taxon>
        <taxon>Micromonospora</taxon>
    </lineage>
</organism>
<dbReference type="Gene3D" id="3.30.559.30">
    <property type="entry name" value="Nonribosomal peptide synthetase, condensation domain"/>
    <property type="match status" value="1"/>
</dbReference>
<dbReference type="InterPro" id="IPR001242">
    <property type="entry name" value="Condensation_dom"/>
</dbReference>
<dbReference type="GO" id="GO:0009366">
    <property type="term" value="C:enterobactin synthetase complex"/>
    <property type="evidence" value="ECO:0007669"/>
    <property type="project" value="TreeGrafter"/>
</dbReference>
<dbReference type="SUPFAM" id="SSF52777">
    <property type="entry name" value="CoA-dependent acyltransferases"/>
    <property type="match status" value="2"/>
</dbReference>
<evidence type="ECO:0000313" key="6">
    <source>
        <dbReference type="Proteomes" id="UP000199699"/>
    </source>
</evidence>
<dbReference type="Pfam" id="PF00550">
    <property type="entry name" value="PP-binding"/>
    <property type="match status" value="1"/>
</dbReference>
<dbReference type="GO" id="GO:0009239">
    <property type="term" value="P:enterobactin biosynthetic process"/>
    <property type="evidence" value="ECO:0007669"/>
    <property type="project" value="TreeGrafter"/>
</dbReference>
<dbReference type="Gene3D" id="3.30.559.10">
    <property type="entry name" value="Chloramphenicol acetyltransferase-like domain"/>
    <property type="match status" value="1"/>
</dbReference>
<dbReference type="GO" id="GO:0043041">
    <property type="term" value="P:amino acid activation for nonribosomal peptide biosynthetic process"/>
    <property type="evidence" value="ECO:0007669"/>
    <property type="project" value="TreeGrafter"/>
</dbReference>
<evidence type="ECO:0000256" key="2">
    <source>
        <dbReference type="ARBA" id="ARBA00022450"/>
    </source>
</evidence>
<dbReference type="PANTHER" id="PTHR45527:SF1">
    <property type="entry name" value="FATTY ACID SYNTHASE"/>
    <property type="match status" value="1"/>
</dbReference>
<keyword evidence="6" id="KW-1185">Reference proteome</keyword>
<dbReference type="SMART" id="SM00823">
    <property type="entry name" value="PKS_PP"/>
    <property type="match status" value="1"/>
</dbReference>
<dbReference type="PANTHER" id="PTHR45527">
    <property type="entry name" value="NONRIBOSOMAL PEPTIDE SYNTHETASE"/>
    <property type="match status" value="1"/>
</dbReference>
<dbReference type="InterPro" id="IPR009081">
    <property type="entry name" value="PP-bd_ACP"/>
</dbReference>
<dbReference type="RefSeq" id="WP_091075501.1">
    <property type="nucleotide sequence ID" value="NZ_FMHT01000003.1"/>
</dbReference>
<sequence>MTVDAKPAAATTPTTATLCELFRVEIGTATCGPDDSFFRLGGSSLDAMRVVSRLHQRYHLPVTLADLFAHTSARSLAERLAVLATAAQPTRRRSISVTARRRRSGSPLSFSQRVFYDIDRATGGMSFFNGVDLLSFRGDLDPDALVGAVGDVVARQWALRTVVEDTGGVPAQRVVDRPARIRTVDLRGAGPAKLHKLIRREHLVGFDLHAETPARFTLVRTAEDAWQLVSCIHHIAYDGMSRGILVDEIAHAYAVRLGVGAARDPLASQYLDFAEWQADALTGERLAGHLGGLADLLGRPAPRLTGDSSPVRGHVVRTGHFEVPQATSAGLTALAAAHGVSFFSVLAAGLVGFAAKHTGERRQLVAMQVANRGWPGSDAIIGCFSNLLPVEVQVDPTASPAEQVVAAQRAVGRTLRHEEMPFERAVALLAENGRDLTALGHLPTLGLALQPDPRVVRELPGGTLTVEPSAEIGEQVDPTSFGLVLELWFDDGLRGITRHLVDSWPGDSFATAGRDLDAAFAELARPSPGAGNHQDAVGA</sequence>
<reference evidence="5 6" key="1">
    <citation type="submission" date="2016-06" db="EMBL/GenBank/DDBJ databases">
        <authorList>
            <person name="Kjaerup R.B."/>
            <person name="Dalgaard T.S."/>
            <person name="Juul-Madsen H.R."/>
        </authorList>
    </citation>
    <scope>NUCLEOTIDE SEQUENCE [LARGE SCALE GENOMIC DNA]</scope>
    <source>
        <strain evidence="5 6">DSM 43818</strain>
    </source>
</reference>
<dbReference type="InterPro" id="IPR020806">
    <property type="entry name" value="PKS_PP-bd"/>
</dbReference>
<keyword evidence="2" id="KW-0596">Phosphopantetheine</keyword>